<reference evidence="2 3" key="1">
    <citation type="submission" date="2017-05" db="EMBL/GenBank/DDBJ databases">
        <title>Streptomyces alboflavus Genome sequencing and assembly.</title>
        <authorList>
            <person name="Wang Y."/>
            <person name="Du B."/>
            <person name="Ding Y."/>
            <person name="Liu H."/>
            <person name="Hou Q."/>
            <person name="Liu K."/>
            <person name="Wang C."/>
            <person name="Yao L."/>
        </authorList>
    </citation>
    <scope>NUCLEOTIDE SEQUENCE [LARGE SCALE GENOMIC DNA]</scope>
    <source>
        <strain evidence="2 3">MDJK44</strain>
    </source>
</reference>
<protein>
    <submittedName>
        <fullName evidence="2">Toxin</fullName>
    </submittedName>
</protein>
<dbReference type="InterPro" id="IPR007278">
    <property type="entry name" value="DUF397"/>
</dbReference>
<dbReference type="KEGG" id="salf:SMD44_05996"/>
<evidence type="ECO:0000313" key="3">
    <source>
        <dbReference type="Proteomes" id="UP000195880"/>
    </source>
</evidence>
<sequence length="73" mass="7782">MTTHANAHELAPEGAWFKSSYSDGEGLNCIEVADLTTHPAERIGVRDSKNPQGPALLLTLPAWTAFMASVAES</sequence>
<organism evidence="2 3">
    <name type="scientific">Streptomyces alboflavus</name>
    <dbReference type="NCBI Taxonomy" id="67267"/>
    <lineage>
        <taxon>Bacteria</taxon>
        <taxon>Bacillati</taxon>
        <taxon>Actinomycetota</taxon>
        <taxon>Actinomycetes</taxon>
        <taxon>Kitasatosporales</taxon>
        <taxon>Streptomycetaceae</taxon>
        <taxon>Streptomyces</taxon>
    </lineage>
</organism>
<proteinExistence type="predicted"/>
<keyword evidence="3" id="KW-1185">Reference proteome</keyword>
<evidence type="ECO:0000313" key="2">
    <source>
        <dbReference type="EMBL" id="ARX86524.1"/>
    </source>
</evidence>
<dbReference type="Proteomes" id="UP000195880">
    <property type="component" value="Chromosome"/>
</dbReference>
<dbReference type="AlphaFoldDB" id="A0A1Z1WJA4"/>
<dbReference type="RefSeq" id="WP_087885893.1">
    <property type="nucleotide sequence ID" value="NZ_CP021748.1"/>
</dbReference>
<dbReference type="Pfam" id="PF04149">
    <property type="entry name" value="DUF397"/>
    <property type="match status" value="1"/>
</dbReference>
<accession>A0A1Z1WJA4</accession>
<dbReference type="EMBL" id="CP021748">
    <property type="protein sequence ID" value="ARX86524.1"/>
    <property type="molecule type" value="Genomic_DNA"/>
</dbReference>
<evidence type="ECO:0000259" key="1">
    <source>
        <dbReference type="Pfam" id="PF04149"/>
    </source>
</evidence>
<name>A0A1Z1WJA4_9ACTN</name>
<dbReference type="OrthoDB" id="4327960at2"/>
<gene>
    <name evidence="2" type="ORF">SMD44_05996</name>
</gene>
<feature type="domain" description="DUF397" evidence="1">
    <location>
        <begin position="15"/>
        <end position="70"/>
    </location>
</feature>